<evidence type="ECO:0000256" key="1">
    <source>
        <dbReference type="SAM" id="SignalP"/>
    </source>
</evidence>
<evidence type="ECO:0008006" key="4">
    <source>
        <dbReference type="Google" id="ProtNLM"/>
    </source>
</evidence>
<comment type="caution">
    <text evidence="2">The sequence shown here is derived from an EMBL/GenBank/DDBJ whole genome shotgun (WGS) entry which is preliminary data.</text>
</comment>
<evidence type="ECO:0000313" key="3">
    <source>
        <dbReference type="Proteomes" id="UP000777774"/>
    </source>
</evidence>
<organism evidence="2 3">
    <name type="scientific">Cellulomonas septica</name>
    <dbReference type="NCBI Taxonomy" id="285080"/>
    <lineage>
        <taxon>Bacteria</taxon>
        <taxon>Bacillati</taxon>
        <taxon>Actinomycetota</taxon>
        <taxon>Actinomycetes</taxon>
        <taxon>Micrococcales</taxon>
        <taxon>Cellulomonadaceae</taxon>
        <taxon>Cellulomonas</taxon>
    </lineage>
</organism>
<feature type="chain" id="PRO_5045461044" description="Lipoprotein" evidence="1">
    <location>
        <begin position="38"/>
        <end position="158"/>
    </location>
</feature>
<accession>A0ABX1JUU5</accession>
<sequence length="158" mass="15957">MVDGRRARRFPRTAAGAAARATLVVVLALVGCAPVHGEHAATTSGPQQRLGRLVFSDVRVLVPGEGQPGIVLGTVRNESDVSDVVFLSLPGGSVTAVVVEGGRTVVLGGEPQAAAVFSLSASSDASVELLVQSATYGSRTLVTAVTDDPATSVRPIAG</sequence>
<feature type="signal peptide" evidence="1">
    <location>
        <begin position="1"/>
        <end position="37"/>
    </location>
</feature>
<proteinExistence type="predicted"/>
<evidence type="ECO:0000313" key="2">
    <source>
        <dbReference type="EMBL" id="NKY38064.1"/>
    </source>
</evidence>
<keyword evidence="1" id="KW-0732">Signal</keyword>
<reference evidence="2 3" key="1">
    <citation type="submission" date="2020-04" db="EMBL/GenBank/DDBJ databases">
        <title>MicrobeNet Type strains.</title>
        <authorList>
            <person name="Nicholson A.C."/>
        </authorList>
    </citation>
    <scope>NUCLEOTIDE SEQUENCE [LARGE SCALE GENOMIC DNA]</scope>
    <source>
        <strain evidence="2 3">ATCC BAA-787</strain>
    </source>
</reference>
<dbReference type="Proteomes" id="UP000777774">
    <property type="component" value="Unassembled WGS sequence"/>
</dbReference>
<dbReference type="EMBL" id="JAAXOY010000002">
    <property type="protein sequence ID" value="NKY38064.1"/>
    <property type="molecule type" value="Genomic_DNA"/>
</dbReference>
<protein>
    <recommendedName>
        <fullName evidence="4">Lipoprotein</fullName>
    </recommendedName>
</protein>
<name>A0ABX1JUU5_9CELL</name>
<dbReference type="PROSITE" id="PS51257">
    <property type="entry name" value="PROKAR_LIPOPROTEIN"/>
    <property type="match status" value="1"/>
</dbReference>
<dbReference type="RefSeq" id="WP_168676412.1">
    <property type="nucleotide sequence ID" value="NZ_JAAXOY010000002.1"/>
</dbReference>
<keyword evidence="3" id="KW-1185">Reference proteome</keyword>
<gene>
    <name evidence="2" type="ORF">HGA02_00565</name>
</gene>